<protein>
    <recommendedName>
        <fullName evidence="1">N-acetyltransferase domain-containing protein</fullName>
    </recommendedName>
</protein>
<name>A0ABP9WG53_9MICO</name>
<dbReference type="Proteomes" id="UP001426770">
    <property type="component" value="Unassembled WGS sequence"/>
</dbReference>
<dbReference type="EMBL" id="BAABRR010000004">
    <property type="protein sequence ID" value="GAA5518674.1"/>
    <property type="molecule type" value="Genomic_DNA"/>
</dbReference>
<evidence type="ECO:0000313" key="3">
    <source>
        <dbReference type="Proteomes" id="UP001426770"/>
    </source>
</evidence>
<dbReference type="SUPFAM" id="SSF55729">
    <property type="entry name" value="Acyl-CoA N-acyltransferases (Nat)"/>
    <property type="match status" value="1"/>
</dbReference>
<dbReference type="Gene3D" id="3.40.630.30">
    <property type="match status" value="1"/>
</dbReference>
<organism evidence="2 3">
    <name type="scientific">Demequina sediminis</name>
    <dbReference type="NCBI Taxonomy" id="1930058"/>
    <lineage>
        <taxon>Bacteria</taxon>
        <taxon>Bacillati</taxon>
        <taxon>Actinomycetota</taxon>
        <taxon>Actinomycetes</taxon>
        <taxon>Micrococcales</taxon>
        <taxon>Demequinaceae</taxon>
        <taxon>Demequina</taxon>
    </lineage>
</organism>
<accession>A0ABP9WG53</accession>
<gene>
    <name evidence="2" type="ORF">Lsed01_01107</name>
</gene>
<sequence>MAPVIEIRTGLLPDDTETCARLWVRAIEARDGTVDAAPMARRVRSALAGPLIRLAVATAPRAGFALTVPSGSVRDEAFLHFLAVDPGGTGGGVGTALMTDAIDHASAAGFAAYGVARPHGIGDYAMQPYRLALASATPSSV</sequence>
<evidence type="ECO:0000259" key="1">
    <source>
        <dbReference type="Pfam" id="PF00583"/>
    </source>
</evidence>
<comment type="caution">
    <text evidence="2">The sequence shown here is derived from an EMBL/GenBank/DDBJ whole genome shotgun (WGS) entry which is preliminary data.</text>
</comment>
<keyword evidence="3" id="KW-1185">Reference proteome</keyword>
<dbReference type="Pfam" id="PF00583">
    <property type="entry name" value="Acetyltransf_1"/>
    <property type="match status" value="1"/>
</dbReference>
<evidence type="ECO:0000313" key="2">
    <source>
        <dbReference type="EMBL" id="GAA5518674.1"/>
    </source>
</evidence>
<dbReference type="InterPro" id="IPR016181">
    <property type="entry name" value="Acyl_CoA_acyltransferase"/>
</dbReference>
<proteinExistence type="predicted"/>
<dbReference type="InterPro" id="IPR000182">
    <property type="entry name" value="GNAT_dom"/>
</dbReference>
<reference evidence="2 3" key="1">
    <citation type="submission" date="2024-02" db="EMBL/GenBank/DDBJ databases">
        <title>Lysinimicrobium sediminis NBRC 112286.</title>
        <authorList>
            <person name="Ichikawa N."/>
            <person name="Katano-Makiyama Y."/>
            <person name="Hidaka K."/>
        </authorList>
    </citation>
    <scope>NUCLEOTIDE SEQUENCE [LARGE SCALE GENOMIC DNA]</scope>
    <source>
        <strain evidence="2 3">NBRC 112286</strain>
    </source>
</reference>
<feature type="domain" description="N-acetyltransferase" evidence="1">
    <location>
        <begin position="63"/>
        <end position="111"/>
    </location>
</feature>